<organism evidence="2 3">
    <name type="scientific">Paenibacillus montaniterrae</name>
    <dbReference type="NCBI Taxonomy" id="429341"/>
    <lineage>
        <taxon>Bacteria</taxon>
        <taxon>Bacillati</taxon>
        <taxon>Bacillota</taxon>
        <taxon>Bacilli</taxon>
        <taxon>Bacillales</taxon>
        <taxon>Paenibacillaceae</taxon>
        <taxon>Paenibacillus</taxon>
    </lineage>
</organism>
<keyword evidence="3" id="KW-1185">Reference proteome</keyword>
<evidence type="ECO:0000313" key="2">
    <source>
        <dbReference type="EMBL" id="GIP17329.1"/>
    </source>
</evidence>
<proteinExistence type="predicted"/>
<accession>A0A919YSE4</accession>
<dbReference type="Proteomes" id="UP000683139">
    <property type="component" value="Unassembled WGS sequence"/>
</dbReference>
<gene>
    <name evidence="2" type="ORF">J40TS1_29710</name>
</gene>
<evidence type="ECO:0000313" key="3">
    <source>
        <dbReference type="Proteomes" id="UP000683139"/>
    </source>
</evidence>
<reference evidence="2" key="1">
    <citation type="submission" date="2021-03" db="EMBL/GenBank/DDBJ databases">
        <title>Antimicrobial resistance genes in bacteria isolated from Japanese honey, and their potential for conferring macrolide and lincosamide resistance in the American foulbrood pathogen Paenibacillus larvae.</title>
        <authorList>
            <person name="Okamoto M."/>
            <person name="Kumagai M."/>
            <person name="Kanamori H."/>
            <person name="Takamatsu D."/>
        </authorList>
    </citation>
    <scope>NUCLEOTIDE SEQUENCE</scope>
    <source>
        <strain evidence="2">J40TS1</strain>
    </source>
</reference>
<dbReference type="AlphaFoldDB" id="A0A919YSE4"/>
<name>A0A919YSE4_9BACL</name>
<protein>
    <submittedName>
        <fullName evidence="2">Uncharacterized protein</fullName>
    </submittedName>
</protein>
<comment type="caution">
    <text evidence="2">The sequence shown here is derived from an EMBL/GenBank/DDBJ whole genome shotgun (WGS) entry which is preliminary data.</text>
</comment>
<sequence>MVFRVDFQAVSRADFQELRDHLGVHREAFKRQQLLHHNLCRKCRQPRLPSTPEQSEAAYSATHTFG</sequence>
<feature type="region of interest" description="Disordered" evidence="1">
    <location>
        <begin position="45"/>
        <end position="66"/>
    </location>
</feature>
<evidence type="ECO:0000256" key="1">
    <source>
        <dbReference type="SAM" id="MobiDB-lite"/>
    </source>
</evidence>
<dbReference type="EMBL" id="BOSE01000005">
    <property type="protein sequence ID" value="GIP17329.1"/>
    <property type="molecule type" value="Genomic_DNA"/>
</dbReference>